<protein>
    <submittedName>
        <fullName evidence="1">DUF1569 domain-containing protein</fullName>
    </submittedName>
</protein>
<organism evidence="1 2">
    <name type="scientific">Caenimonas koreensis DSM 17982</name>
    <dbReference type="NCBI Taxonomy" id="1121255"/>
    <lineage>
        <taxon>Bacteria</taxon>
        <taxon>Pseudomonadati</taxon>
        <taxon>Pseudomonadota</taxon>
        <taxon>Betaproteobacteria</taxon>
        <taxon>Burkholderiales</taxon>
        <taxon>Comamonadaceae</taxon>
        <taxon>Caenimonas</taxon>
    </lineage>
</organism>
<dbReference type="AlphaFoldDB" id="A0A844AUR2"/>
<dbReference type="EMBL" id="WJBU01000011">
    <property type="protein sequence ID" value="MRD48250.1"/>
    <property type="molecule type" value="Genomic_DNA"/>
</dbReference>
<dbReference type="Pfam" id="PF07606">
    <property type="entry name" value="DUF1569"/>
    <property type="match status" value="1"/>
</dbReference>
<name>A0A844AUR2_9BURK</name>
<reference evidence="1 2" key="1">
    <citation type="submission" date="2019-11" db="EMBL/GenBank/DDBJ databases">
        <title>Caenimonas koreensis gen. nov., sp. nov., isolated from activated sludge.</title>
        <authorList>
            <person name="Seung H.R."/>
        </authorList>
    </citation>
    <scope>NUCLEOTIDE SEQUENCE [LARGE SCALE GENOMIC DNA]</scope>
    <source>
        <strain evidence="1 2">EMB320</strain>
    </source>
</reference>
<evidence type="ECO:0000313" key="1">
    <source>
        <dbReference type="EMBL" id="MRD48250.1"/>
    </source>
</evidence>
<keyword evidence="2" id="KW-1185">Reference proteome</keyword>
<dbReference type="OrthoDB" id="336237at2"/>
<dbReference type="RefSeq" id="WP_153585559.1">
    <property type="nucleotide sequence ID" value="NZ_WJBU01000011.1"/>
</dbReference>
<comment type="caution">
    <text evidence="1">The sequence shown here is derived from an EMBL/GenBank/DDBJ whole genome shotgun (WGS) entry which is preliminary data.</text>
</comment>
<proteinExistence type="predicted"/>
<dbReference type="InterPro" id="IPR011463">
    <property type="entry name" value="DUF1569"/>
</dbReference>
<evidence type="ECO:0000313" key="2">
    <source>
        <dbReference type="Proteomes" id="UP000487350"/>
    </source>
</evidence>
<sequence length="167" mass="17703">MVKAGAASSVVPLAACASNEGLRFSSLAAAQDAVTKLAANGIPKSDTAFSWAQTLNHLAQSIEYSMTGFPESKSRLFQKTAGAAAFQVFAWRGQMTHSLSEPIPGAPALDRGSDPKQGMERLVAAIAAFRNWPGGLKPHFAYGELDKASYELAHAMHIANHVSEFKA</sequence>
<gene>
    <name evidence="1" type="ORF">GHT07_13250</name>
</gene>
<accession>A0A844AUR2</accession>
<dbReference type="Proteomes" id="UP000487350">
    <property type="component" value="Unassembled WGS sequence"/>
</dbReference>